<gene>
    <name evidence="1" type="ORF">RM538_07775</name>
</gene>
<keyword evidence="2" id="KW-1185">Reference proteome</keyword>
<protein>
    <recommendedName>
        <fullName evidence="3">Membrane or secreted protein</fullName>
    </recommendedName>
</protein>
<evidence type="ECO:0008006" key="3">
    <source>
        <dbReference type="Google" id="ProtNLM"/>
    </source>
</evidence>
<name>A0ABU2YD11_9FLAO</name>
<dbReference type="PROSITE" id="PS51257">
    <property type="entry name" value="PROKAR_LIPOPROTEIN"/>
    <property type="match status" value="1"/>
</dbReference>
<dbReference type="Proteomes" id="UP001254488">
    <property type="component" value="Unassembled WGS sequence"/>
</dbReference>
<accession>A0ABU2YD11</accession>
<proteinExistence type="predicted"/>
<evidence type="ECO:0000313" key="2">
    <source>
        <dbReference type="Proteomes" id="UP001254488"/>
    </source>
</evidence>
<organism evidence="1 2">
    <name type="scientific">Patiriisocius hiemis</name>
    <dbReference type="NCBI Taxonomy" id="3075604"/>
    <lineage>
        <taxon>Bacteria</taxon>
        <taxon>Pseudomonadati</taxon>
        <taxon>Bacteroidota</taxon>
        <taxon>Flavobacteriia</taxon>
        <taxon>Flavobacteriales</taxon>
        <taxon>Flavobacteriaceae</taxon>
        <taxon>Patiriisocius</taxon>
    </lineage>
</organism>
<evidence type="ECO:0000313" key="1">
    <source>
        <dbReference type="EMBL" id="MDT0555897.1"/>
    </source>
</evidence>
<dbReference type="EMBL" id="JAVRHZ010000003">
    <property type="protein sequence ID" value="MDT0555897.1"/>
    <property type="molecule type" value="Genomic_DNA"/>
</dbReference>
<sequence length="81" mass="9314">MRKIAYTIVSIFLLAVVFTSCRDKKQTAEEDLIEEMKEDGADVKIKSDGDETKIKMETEEKEVKIKKEDGETTIKVEKEND</sequence>
<comment type="caution">
    <text evidence="1">The sequence shown here is derived from an EMBL/GenBank/DDBJ whole genome shotgun (WGS) entry which is preliminary data.</text>
</comment>
<reference evidence="1 2" key="1">
    <citation type="submission" date="2023-09" db="EMBL/GenBank/DDBJ databases">
        <authorList>
            <person name="Rey-Velasco X."/>
        </authorList>
    </citation>
    <scope>NUCLEOTIDE SEQUENCE [LARGE SCALE GENOMIC DNA]</scope>
    <source>
        <strain evidence="1 2">W242</strain>
    </source>
</reference>
<dbReference type="RefSeq" id="WP_311332848.1">
    <property type="nucleotide sequence ID" value="NZ_JAVRHZ010000003.1"/>
</dbReference>